<evidence type="ECO:0000313" key="13">
    <source>
        <dbReference type="Proteomes" id="UP000001508"/>
    </source>
</evidence>
<feature type="binding site" evidence="9">
    <location>
        <position position="113"/>
    </location>
    <ligand>
        <name>Zn(2+)</name>
        <dbReference type="ChEBI" id="CHEBI:29105"/>
    </ligand>
</feature>
<keyword evidence="6" id="KW-0119">Carbohydrate metabolism</keyword>
<dbReference type="EC" id="2.7.7.12" evidence="7"/>
<dbReference type="InterPro" id="IPR053177">
    <property type="entry name" value="ADP-glucose_phosphorylase"/>
</dbReference>
<evidence type="ECO:0000256" key="4">
    <source>
        <dbReference type="ARBA" id="ARBA00022723"/>
    </source>
</evidence>
<evidence type="ECO:0000256" key="8">
    <source>
        <dbReference type="PIRSR" id="PIRSR000808-1"/>
    </source>
</evidence>
<evidence type="ECO:0000256" key="5">
    <source>
        <dbReference type="ARBA" id="ARBA00022833"/>
    </source>
</evidence>
<dbReference type="eggNOG" id="COG1085">
    <property type="taxonomic scope" value="Bacteria"/>
</dbReference>
<dbReference type="AlphaFoldDB" id="D6Z4C2"/>
<dbReference type="GO" id="GO:0006012">
    <property type="term" value="P:galactose metabolic process"/>
    <property type="evidence" value="ECO:0007669"/>
    <property type="project" value="UniProtKB-UniRule"/>
</dbReference>
<comment type="similarity">
    <text evidence="1">Belongs to the galactose-1-phosphate uridylyltransferase type 1 family.</text>
</comment>
<feature type="binding site" evidence="9">
    <location>
        <position position="164"/>
    </location>
    <ligand>
        <name>Zn(2+)</name>
        <dbReference type="ChEBI" id="CHEBI:29105"/>
    </ligand>
</feature>
<dbReference type="InterPro" id="IPR005850">
    <property type="entry name" value="GalP_Utransf_C"/>
</dbReference>
<evidence type="ECO:0000256" key="9">
    <source>
        <dbReference type="PIRSR" id="PIRSR000808-3"/>
    </source>
</evidence>
<dbReference type="Pfam" id="PF01087">
    <property type="entry name" value="GalP_UDP_transf"/>
    <property type="match status" value="1"/>
</dbReference>
<dbReference type="GO" id="GO:0008270">
    <property type="term" value="F:zinc ion binding"/>
    <property type="evidence" value="ECO:0007669"/>
    <property type="project" value="InterPro"/>
</dbReference>
<dbReference type="RefSeq" id="WP_013163923.1">
    <property type="nucleotide sequence ID" value="NC_014216.1"/>
</dbReference>
<dbReference type="SUPFAM" id="SSF54197">
    <property type="entry name" value="HIT-like"/>
    <property type="match status" value="2"/>
</dbReference>
<dbReference type="HOGENOM" id="CLU_029960_1_0_7"/>
<dbReference type="InterPro" id="IPR036265">
    <property type="entry name" value="HIT-like_sf"/>
</dbReference>
<feature type="binding site" evidence="9">
    <location>
        <position position="39"/>
    </location>
    <ligand>
        <name>Zn(2+)</name>
        <dbReference type="ChEBI" id="CHEBI:29105"/>
    </ligand>
</feature>
<gene>
    <name evidence="12" type="ordered locus">DaAHT2_1705</name>
</gene>
<dbReference type="OrthoDB" id="9769064at2"/>
<sequence length="334" mass="38447">MPELRKDPIIGRWIIIATERGKRPSDFIIDQSKAKGGFCPLCPGNENTTPPEVLAYSDNQQRLKNQPGWSLRVVPNKYPALVIEGDLNKQGEGLYDRMNGIGAHEVLIETPDHAETFTYLPPERMVQVFWAYRDRLVDLGKDERFRYVMIFKNFGAAAGASLEHSHSQLVALPILPRMITSELEGSLSYYRYKERCVFCDIIHQELEQDIRVVTKNDKFLAIVPFAPRSPFEMWILPRKHSSSYCNSDNETFRALTEIFSECLRRLDKCLPDVPYNFVLHAAPLRSPALEHYHWHFEITPKLTMIAGFEWGSGFYINPVAPEEAARFLREAEID</sequence>
<dbReference type="InParanoid" id="D6Z4C2"/>
<keyword evidence="5 9" id="KW-0862">Zinc</keyword>
<evidence type="ECO:0000259" key="10">
    <source>
        <dbReference type="Pfam" id="PF01087"/>
    </source>
</evidence>
<dbReference type="NCBIfam" id="TIGR00209">
    <property type="entry name" value="galT_1"/>
    <property type="match status" value="1"/>
</dbReference>
<feature type="domain" description="Galactose-1-phosphate uridyl transferase N-terminal" evidence="10">
    <location>
        <begin position="3"/>
        <end position="176"/>
    </location>
</feature>
<dbReference type="EMBL" id="CP001940">
    <property type="protein sequence ID" value="ADH86397.1"/>
    <property type="molecule type" value="Genomic_DNA"/>
</dbReference>
<feature type="domain" description="Galactose-1-phosphate uridyl transferase C-terminal" evidence="11">
    <location>
        <begin position="189"/>
        <end position="300"/>
    </location>
</feature>
<feature type="binding site" evidence="9">
    <location>
        <position position="42"/>
    </location>
    <ligand>
        <name>Zn(2+)</name>
        <dbReference type="ChEBI" id="CHEBI:29105"/>
    </ligand>
</feature>
<dbReference type="InterPro" id="IPR005849">
    <property type="entry name" value="GalP_Utransf_N"/>
</dbReference>
<evidence type="ECO:0000259" key="11">
    <source>
        <dbReference type="Pfam" id="PF02744"/>
    </source>
</evidence>
<organism evidence="12 13">
    <name type="scientific">Desulfurivibrio alkaliphilus (strain DSM 19089 / UNIQEM U267 / AHT2)</name>
    <dbReference type="NCBI Taxonomy" id="589865"/>
    <lineage>
        <taxon>Bacteria</taxon>
        <taxon>Pseudomonadati</taxon>
        <taxon>Thermodesulfobacteriota</taxon>
        <taxon>Desulfobulbia</taxon>
        <taxon>Desulfobulbales</taxon>
        <taxon>Desulfobulbaceae</taxon>
        <taxon>Desulfurivibrio</taxon>
    </lineage>
</organism>
<accession>D6Z4C2</accession>
<comment type="cofactor">
    <cofactor evidence="9">
        <name>Zn(2+)</name>
        <dbReference type="ChEBI" id="CHEBI:29105"/>
    </cofactor>
    <text evidence="9">Binds 1 zinc ion per subunit.</text>
</comment>
<dbReference type="Proteomes" id="UP000001508">
    <property type="component" value="Chromosome"/>
</dbReference>
<keyword evidence="2 12" id="KW-0808">Transferase</keyword>
<keyword evidence="3 12" id="KW-0548">Nucleotidyltransferase</keyword>
<dbReference type="PIRSF" id="PIRSF000808">
    <property type="entry name" value="GalT"/>
    <property type="match status" value="1"/>
</dbReference>
<dbReference type="PANTHER" id="PTHR42763:SF1">
    <property type="entry name" value="UDP-GLUCOSE--HEXOSE-1-PHOSPHATE URIDYLYLTRANSFERASE"/>
    <property type="match status" value="1"/>
</dbReference>
<evidence type="ECO:0000256" key="7">
    <source>
        <dbReference type="NCBIfam" id="TIGR00209"/>
    </source>
</evidence>
<dbReference type="STRING" id="589865.DaAHT2_1705"/>
<dbReference type="InterPro" id="IPR001937">
    <property type="entry name" value="GalP_UDPtransf1"/>
</dbReference>
<dbReference type="GO" id="GO:0008108">
    <property type="term" value="F:UDP-glucose:hexose-1-phosphate uridylyltransferase activity"/>
    <property type="evidence" value="ECO:0007669"/>
    <property type="project" value="UniProtKB-UniRule"/>
</dbReference>
<keyword evidence="13" id="KW-1185">Reference proteome</keyword>
<proteinExistence type="inferred from homology"/>
<evidence type="ECO:0000313" key="12">
    <source>
        <dbReference type="EMBL" id="ADH86397.1"/>
    </source>
</evidence>
<dbReference type="Gene3D" id="3.30.428.10">
    <property type="entry name" value="HIT-like"/>
    <property type="match status" value="2"/>
</dbReference>
<dbReference type="PANTHER" id="PTHR42763">
    <property type="entry name" value="ADP-GLUCOSE PHOSPHORYLASE"/>
    <property type="match status" value="1"/>
</dbReference>
<dbReference type="FunCoup" id="D6Z4C2">
    <property type="interactions" value="287"/>
</dbReference>
<dbReference type="UniPathway" id="UPA00214"/>
<evidence type="ECO:0000256" key="6">
    <source>
        <dbReference type="ARBA" id="ARBA00023277"/>
    </source>
</evidence>
<name>D6Z4C2_DESAT</name>
<protein>
    <recommendedName>
        <fullName evidence="7">Galactose-1-phosphate uridylyltransferase</fullName>
        <ecNumber evidence="7">2.7.7.12</ecNumber>
    </recommendedName>
</protein>
<evidence type="ECO:0000256" key="1">
    <source>
        <dbReference type="ARBA" id="ARBA00010951"/>
    </source>
</evidence>
<feature type="active site" description="Tele-UMP-histidine intermediate" evidence="8">
    <location>
        <position position="166"/>
    </location>
</feature>
<keyword evidence="4 9" id="KW-0479">Metal-binding</keyword>
<evidence type="ECO:0000256" key="3">
    <source>
        <dbReference type="ARBA" id="ARBA00022695"/>
    </source>
</evidence>
<evidence type="ECO:0000256" key="2">
    <source>
        <dbReference type="ARBA" id="ARBA00022679"/>
    </source>
</evidence>
<reference evidence="13" key="1">
    <citation type="submission" date="2010-02" db="EMBL/GenBank/DDBJ databases">
        <title>Complete sequence of Desulfurivibrio alkaliphilus AHT2.</title>
        <authorList>
            <consortium name="US DOE Joint Genome Institute"/>
            <person name="Pitluck S."/>
            <person name="Chertkov O."/>
            <person name="Detter J.C."/>
            <person name="Han C."/>
            <person name="Tapia R."/>
            <person name="Larimer F."/>
            <person name="Land M."/>
            <person name="Hauser L."/>
            <person name="Kyrpides N."/>
            <person name="Mikhailova N."/>
            <person name="Sorokin D.Y."/>
            <person name="Muyzer G."/>
            <person name="Woyke T."/>
        </authorList>
    </citation>
    <scope>NUCLEOTIDE SEQUENCE [LARGE SCALE GENOMIC DNA]</scope>
    <source>
        <strain evidence="13">DSM 19089 / UNIQEM U267 / AHT2</strain>
    </source>
</reference>
<dbReference type="KEGG" id="dak:DaAHT2_1705"/>
<dbReference type="Pfam" id="PF02744">
    <property type="entry name" value="GalP_UDP_tr_C"/>
    <property type="match status" value="1"/>
</dbReference>